<proteinExistence type="predicted"/>
<dbReference type="AlphaFoldDB" id="A0A078HB50"/>
<reference evidence="3 4" key="1">
    <citation type="journal article" date="2014" name="Science">
        <title>Plant genetics. Early allopolyploid evolution in the post-Neolithic Brassica napus oilseed genome.</title>
        <authorList>
            <person name="Chalhoub B."/>
            <person name="Denoeud F."/>
            <person name="Liu S."/>
            <person name="Parkin I.A."/>
            <person name="Tang H."/>
            <person name="Wang X."/>
            <person name="Chiquet J."/>
            <person name="Belcram H."/>
            <person name="Tong C."/>
            <person name="Samans B."/>
            <person name="Correa M."/>
            <person name="Da Silva C."/>
            <person name="Just J."/>
            <person name="Falentin C."/>
            <person name="Koh C.S."/>
            <person name="Le Clainche I."/>
            <person name="Bernard M."/>
            <person name="Bento P."/>
            <person name="Noel B."/>
            <person name="Labadie K."/>
            <person name="Alberti A."/>
            <person name="Charles M."/>
            <person name="Arnaud D."/>
            <person name="Guo H."/>
            <person name="Daviaud C."/>
            <person name="Alamery S."/>
            <person name="Jabbari K."/>
            <person name="Zhao M."/>
            <person name="Edger P.P."/>
            <person name="Chelaifa H."/>
            <person name="Tack D."/>
            <person name="Lassalle G."/>
            <person name="Mestiri I."/>
            <person name="Schnel N."/>
            <person name="Le Paslier M.C."/>
            <person name="Fan G."/>
            <person name="Renault V."/>
            <person name="Bayer P.E."/>
            <person name="Golicz A.A."/>
            <person name="Manoli S."/>
            <person name="Lee T.H."/>
            <person name="Thi V.H."/>
            <person name="Chalabi S."/>
            <person name="Hu Q."/>
            <person name="Fan C."/>
            <person name="Tollenaere R."/>
            <person name="Lu Y."/>
            <person name="Battail C."/>
            <person name="Shen J."/>
            <person name="Sidebottom C.H."/>
            <person name="Wang X."/>
            <person name="Canaguier A."/>
            <person name="Chauveau A."/>
            <person name="Berard A."/>
            <person name="Deniot G."/>
            <person name="Guan M."/>
            <person name="Liu Z."/>
            <person name="Sun F."/>
            <person name="Lim Y.P."/>
            <person name="Lyons E."/>
            <person name="Town C.D."/>
            <person name="Bancroft I."/>
            <person name="Wang X."/>
            <person name="Meng J."/>
            <person name="Ma J."/>
            <person name="Pires J.C."/>
            <person name="King G.J."/>
            <person name="Brunel D."/>
            <person name="Delourme R."/>
            <person name="Renard M."/>
            <person name="Aury J.M."/>
            <person name="Adams K.L."/>
            <person name="Batley J."/>
            <person name="Snowdon R.J."/>
            <person name="Tost J."/>
            <person name="Edwards D."/>
            <person name="Zhou Y."/>
            <person name="Hua W."/>
            <person name="Sharpe A.G."/>
            <person name="Paterson A.H."/>
            <person name="Guan C."/>
            <person name="Wincker P."/>
        </authorList>
    </citation>
    <scope>NUCLEOTIDE SEQUENCE [LARGE SCALE GENOMIC DNA]</scope>
    <source>
        <strain evidence="4">cv. Darmor-bzh</strain>
    </source>
</reference>
<dbReference type="PaxDb" id="3708-A0A078HB50"/>
<feature type="region of interest" description="Disordered" evidence="1">
    <location>
        <begin position="38"/>
        <end position="80"/>
    </location>
</feature>
<dbReference type="SUPFAM" id="SSF52218">
    <property type="entry name" value="Flavoproteins"/>
    <property type="match status" value="1"/>
</dbReference>
<dbReference type="InterPro" id="IPR029039">
    <property type="entry name" value="Flavoprotein-like_sf"/>
</dbReference>
<gene>
    <name evidence="3" type="primary">BnaA01g27370D</name>
    <name evidence="2" type="ORF">DARMORV10_A01P37190.1</name>
    <name evidence="3" type="ORF">GSBRNA2T00057593001</name>
</gene>
<reference evidence="3" key="2">
    <citation type="submission" date="2014-06" db="EMBL/GenBank/DDBJ databases">
        <authorList>
            <person name="Genoscope - CEA"/>
        </authorList>
    </citation>
    <scope>NUCLEOTIDE SEQUENCE</scope>
</reference>
<evidence type="ECO:0000313" key="3">
    <source>
        <dbReference type="EMBL" id="CDY34997.1"/>
    </source>
</evidence>
<dbReference type="Gramene" id="CDY34997">
    <property type="protein sequence ID" value="CDY34997"/>
    <property type="gene ID" value="GSBRNA2T00057593001"/>
</dbReference>
<dbReference type="Proteomes" id="UP001295469">
    <property type="component" value="Chromosome A01"/>
</dbReference>
<dbReference type="OMA" id="GQPIEQH"/>
<organism evidence="3 4">
    <name type="scientific">Brassica napus</name>
    <name type="common">Rape</name>
    <dbReference type="NCBI Taxonomy" id="3708"/>
    <lineage>
        <taxon>Eukaryota</taxon>
        <taxon>Viridiplantae</taxon>
        <taxon>Streptophyta</taxon>
        <taxon>Embryophyta</taxon>
        <taxon>Tracheophyta</taxon>
        <taxon>Spermatophyta</taxon>
        <taxon>Magnoliopsida</taxon>
        <taxon>eudicotyledons</taxon>
        <taxon>Gunneridae</taxon>
        <taxon>Pentapetalae</taxon>
        <taxon>rosids</taxon>
        <taxon>malvids</taxon>
        <taxon>Brassicales</taxon>
        <taxon>Brassicaceae</taxon>
        <taxon>Brassiceae</taxon>
        <taxon>Brassica</taxon>
    </lineage>
</organism>
<accession>A0A078HB50</accession>
<protein>
    <submittedName>
        <fullName evidence="2">(rape) hypothetical protein</fullName>
    </submittedName>
    <submittedName>
        <fullName evidence="3">BnaA01g27370D protein</fullName>
    </submittedName>
</protein>
<keyword evidence="4" id="KW-1185">Reference proteome</keyword>
<dbReference type="EMBL" id="HG994355">
    <property type="protein sequence ID" value="CAF2154543.1"/>
    <property type="molecule type" value="Genomic_DNA"/>
</dbReference>
<evidence type="ECO:0000313" key="4">
    <source>
        <dbReference type="Proteomes" id="UP000028999"/>
    </source>
</evidence>
<dbReference type="EMBL" id="LK032344">
    <property type="protein sequence ID" value="CDY34997.1"/>
    <property type="molecule type" value="Genomic_DNA"/>
</dbReference>
<name>A0A078HB50_BRANA</name>
<dbReference type="Proteomes" id="UP000028999">
    <property type="component" value="Unassembled WGS sequence"/>
</dbReference>
<evidence type="ECO:0000256" key="1">
    <source>
        <dbReference type="SAM" id="MobiDB-lite"/>
    </source>
</evidence>
<feature type="compositionally biased region" description="Basic and acidic residues" evidence="1">
    <location>
        <begin position="47"/>
        <end position="56"/>
    </location>
</feature>
<sequence>MTHNKAGLTGRSLFGFGFKAVRPSLPAGQPIEQHLEASSISFLSSPENEKKERVKGDGASTTTDDYAADDDEYEEKYGDGEPTDNAARFYKWFTEVSLLLLGGNDRGDWLKNLKYGVFELGNRQYVSEDALGSVLERPAVSSMIGYTTLTYVPRDSLQRSVHLAVRVWDDLLETAARADLTRSDRQSDEPAAVRDGTGRINPFDISTCFSLVIVIVS</sequence>
<reference evidence="2" key="3">
    <citation type="submission" date="2021-01" db="EMBL/GenBank/DDBJ databases">
        <authorList>
            <consortium name="Genoscope - CEA"/>
            <person name="William W."/>
        </authorList>
    </citation>
    <scope>NUCLEOTIDE SEQUENCE</scope>
</reference>
<dbReference type="Gene3D" id="3.40.50.360">
    <property type="match status" value="1"/>
</dbReference>
<evidence type="ECO:0000313" key="2">
    <source>
        <dbReference type="EMBL" id="CAF2154543.1"/>
    </source>
</evidence>
<dbReference type="STRING" id="3708.A0A078HB50"/>